<sequence>MVALLDGHSVTGYRTAATSALAVGGLAARGPLDVAVIGSGFEARHHLRALAVVRSLRRVRVFSPRATSRAAYADALADVAEVEPAESAESAVAAASVVICAARSRDESPTLLGAWLAPGATVVSVGSTLPEQREVDVTVLERAGLLVADVVEEVLEETGDLLVARAAGVDVRADRGAGRRGRRPPRRAHLHGRADGLVHDDLLGGRARPRPAARGHASAPHPVPPSREEEQTCPPTPVARPESGRASASSAPSTAPSRRSRTTCARSTSAPSATTSAWPVSTASSGRSRSRRSPSTWRSTSSSCASHATRRATTSSSSTTRAGATSSRTSGRSAAPRTPVPSWCCCPARHLLPRDPAGGLRRHPRGVRRDRPGGHPVPDVPVGLRLAHPPLRPPGAPDPTPPRRLPEHRGDQGRGRLPQHHEHRRVPPPLR</sequence>
<feature type="compositionally biased region" description="Pro residues" evidence="1">
    <location>
        <begin position="390"/>
        <end position="403"/>
    </location>
</feature>
<protein>
    <recommendedName>
        <fullName evidence="4">Ornithine cyclodeaminase/mu-crystallin family protein</fullName>
    </recommendedName>
</protein>
<dbReference type="SUPFAM" id="SSF51735">
    <property type="entry name" value="NAD(P)-binding Rossmann-fold domains"/>
    <property type="match status" value="1"/>
</dbReference>
<dbReference type="InterPro" id="IPR036291">
    <property type="entry name" value="NAD(P)-bd_dom_sf"/>
</dbReference>
<proteinExistence type="predicted"/>
<evidence type="ECO:0008006" key="4">
    <source>
        <dbReference type="Google" id="ProtNLM"/>
    </source>
</evidence>
<dbReference type="Proteomes" id="UP000473325">
    <property type="component" value="Unassembled WGS sequence"/>
</dbReference>
<dbReference type="InterPro" id="IPR003462">
    <property type="entry name" value="ODC_Mu_crystall"/>
</dbReference>
<comment type="caution">
    <text evidence="2">The sequence shown here is derived from an EMBL/GenBank/DDBJ whole genome shotgun (WGS) entry which is preliminary data.</text>
</comment>
<feature type="compositionally biased region" description="Low complexity" evidence="1">
    <location>
        <begin position="374"/>
        <end position="389"/>
    </location>
</feature>
<feature type="region of interest" description="Disordered" evidence="1">
    <location>
        <begin position="173"/>
        <end position="431"/>
    </location>
</feature>
<dbReference type="EMBL" id="WUEK01000001">
    <property type="protein sequence ID" value="MXG88290.1"/>
    <property type="molecule type" value="Genomic_DNA"/>
</dbReference>
<reference evidence="2 3" key="1">
    <citation type="submission" date="2019-12" db="EMBL/GenBank/DDBJ databases">
        <authorList>
            <person name="Kun Z."/>
        </authorList>
    </citation>
    <scope>NUCLEOTIDE SEQUENCE [LARGE SCALE GENOMIC DNA]</scope>
    <source>
        <strain evidence="2 3">YIM 123512</strain>
    </source>
</reference>
<gene>
    <name evidence="2" type="ORF">GRQ65_01845</name>
</gene>
<dbReference type="GO" id="GO:0005737">
    <property type="term" value="C:cytoplasm"/>
    <property type="evidence" value="ECO:0007669"/>
    <property type="project" value="TreeGrafter"/>
</dbReference>
<dbReference type="AlphaFoldDB" id="A0A6L7ENU3"/>
<dbReference type="Gene3D" id="3.40.50.720">
    <property type="entry name" value="NAD(P)-binding Rossmann-like Domain"/>
    <property type="match status" value="1"/>
</dbReference>
<feature type="compositionally biased region" description="Basic and acidic residues" evidence="1">
    <location>
        <begin position="192"/>
        <end position="203"/>
    </location>
</feature>
<feature type="compositionally biased region" description="Low complexity" evidence="1">
    <location>
        <begin position="239"/>
        <end position="337"/>
    </location>
</feature>
<feature type="compositionally biased region" description="Basic residues" evidence="1">
    <location>
        <begin position="178"/>
        <end position="191"/>
    </location>
</feature>
<evidence type="ECO:0000313" key="2">
    <source>
        <dbReference type="EMBL" id="MXG88290.1"/>
    </source>
</evidence>
<accession>A0A6L7ENU3</accession>
<dbReference type="Pfam" id="PF02423">
    <property type="entry name" value="OCD_Mu_crystall"/>
    <property type="match status" value="1"/>
</dbReference>
<dbReference type="PANTHER" id="PTHR13812:SF19">
    <property type="entry name" value="KETIMINE REDUCTASE MU-CRYSTALLIN"/>
    <property type="match status" value="1"/>
</dbReference>
<keyword evidence="3" id="KW-1185">Reference proteome</keyword>
<feature type="compositionally biased region" description="Basic residues" evidence="1">
    <location>
        <begin position="417"/>
        <end position="431"/>
    </location>
</feature>
<feature type="compositionally biased region" description="Basic and acidic residues" evidence="1">
    <location>
        <begin position="404"/>
        <end position="414"/>
    </location>
</feature>
<evidence type="ECO:0000256" key="1">
    <source>
        <dbReference type="SAM" id="MobiDB-lite"/>
    </source>
</evidence>
<dbReference type="PANTHER" id="PTHR13812">
    <property type="entry name" value="KETIMINE REDUCTASE MU-CRYSTALLIN"/>
    <property type="match status" value="1"/>
</dbReference>
<name>A0A6L7ENU3_9ACTN</name>
<organism evidence="2 3">
    <name type="scientific">Nocardioides flavescens</name>
    <dbReference type="NCBI Taxonomy" id="2691959"/>
    <lineage>
        <taxon>Bacteria</taxon>
        <taxon>Bacillati</taxon>
        <taxon>Actinomycetota</taxon>
        <taxon>Actinomycetes</taxon>
        <taxon>Propionibacteriales</taxon>
        <taxon>Nocardioidaceae</taxon>
        <taxon>Nocardioides</taxon>
    </lineage>
</organism>
<evidence type="ECO:0000313" key="3">
    <source>
        <dbReference type="Proteomes" id="UP000473325"/>
    </source>
</evidence>